<gene>
    <name evidence="1" type="ORF">METZ01_LOCUS477956</name>
</gene>
<reference evidence="1" key="1">
    <citation type="submission" date="2018-05" db="EMBL/GenBank/DDBJ databases">
        <authorList>
            <person name="Lanie J.A."/>
            <person name="Ng W.-L."/>
            <person name="Kazmierczak K.M."/>
            <person name="Andrzejewski T.M."/>
            <person name="Davidsen T.M."/>
            <person name="Wayne K.J."/>
            <person name="Tettelin H."/>
            <person name="Glass J.I."/>
            <person name="Rusch D."/>
            <person name="Podicherti R."/>
            <person name="Tsui H.-C.T."/>
            <person name="Winkler M.E."/>
        </authorList>
    </citation>
    <scope>NUCLEOTIDE SEQUENCE</scope>
</reference>
<proteinExistence type="predicted"/>
<dbReference type="AlphaFoldDB" id="A0A383BYU2"/>
<dbReference type="EMBL" id="UINC01204398">
    <property type="protein sequence ID" value="SVE25102.1"/>
    <property type="molecule type" value="Genomic_DNA"/>
</dbReference>
<protein>
    <submittedName>
        <fullName evidence="1">Uncharacterized protein</fullName>
    </submittedName>
</protein>
<feature type="non-terminal residue" evidence="1">
    <location>
        <position position="1"/>
    </location>
</feature>
<sequence length="25" mass="2974">ETMDSTTMFILGTDNELLRYLEQPR</sequence>
<accession>A0A383BYU2</accession>
<evidence type="ECO:0000313" key="1">
    <source>
        <dbReference type="EMBL" id="SVE25102.1"/>
    </source>
</evidence>
<organism evidence="1">
    <name type="scientific">marine metagenome</name>
    <dbReference type="NCBI Taxonomy" id="408172"/>
    <lineage>
        <taxon>unclassified sequences</taxon>
        <taxon>metagenomes</taxon>
        <taxon>ecological metagenomes</taxon>
    </lineage>
</organism>
<name>A0A383BYU2_9ZZZZ</name>